<organism evidence="4 5">
    <name type="scientific">Pestalotiopsis fici (strain W106-1 / CGMCC3.15140)</name>
    <dbReference type="NCBI Taxonomy" id="1229662"/>
    <lineage>
        <taxon>Eukaryota</taxon>
        <taxon>Fungi</taxon>
        <taxon>Dikarya</taxon>
        <taxon>Ascomycota</taxon>
        <taxon>Pezizomycotina</taxon>
        <taxon>Sordariomycetes</taxon>
        <taxon>Xylariomycetidae</taxon>
        <taxon>Amphisphaeriales</taxon>
        <taxon>Sporocadaceae</taxon>
        <taxon>Pestalotiopsis</taxon>
    </lineage>
</organism>
<dbReference type="EMBL" id="KI912109">
    <property type="protein sequence ID" value="ETS87428.1"/>
    <property type="molecule type" value="Genomic_DNA"/>
</dbReference>
<dbReference type="OMA" id="DYLWNWD"/>
<dbReference type="eggNOG" id="KOG0725">
    <property type="taxonomic scope" value="Eukaryota"/>
</dbReference>
<dbReference type="HOGENOM" id="CLU_010194_12_1_1"/>
<dbReference type="AlphaFoldDB" id="W3XN03"/>
<name>W3XN03_PESFW</name>
<keyword evidence="2" id="KW-0521">NADP</keyword>
<dbReference type="GeneID" id="19266269"/>
<dbReference type="PANTHER" id="PTHR43618">
    <property type="entry name" value="7-ALPHA-HYDROXYSTEROID DEHYDROGENASE"/>
    <property type="match status" value="1"/>
</dbReference>
<dbReference type="RefSeq" id="XP_007828028.1">
    <property type="nucleotide sequence ID" value="XM_007829837.1"/>
</dbReference>
<dbReference type="InParanoid" id="W3XN03"/>
<evidence type="ECO:0000256" key="3">
    <source>
        <dbReference type="ARBA" id="ARBA00023002"/>
    </source>
</evidence>
<dbReference type="InterPro" id="IPR002347">
    <property type="entry name" value="SDR_fam"/>
</dbReference>
<proteinExistence type="inferred from homology"/>
<dbReference type="PRINTS" id="PR00081">
    <property type="entry name" value="GDHRDH"/>
</dbReference>
<dbReference type="InterPro" id="IPR036291">
    <property type="entry name" value="NAD(P)-bd_dom_sf"/>
</dbReference>
<dbReference type="InterPro" id="IPR052178">
    <property type="entry name" value="Sec_Metab_Biosynth_SDR"/>
</dbReference>
<dbReference type="PANTHER" id="PTHR43618:SF18">
    <property type="entry name" value="SHORT CHAIN DEHYDROGENASE_REDUCTASE FAMILY (AFU_ORTHOLOGUE AFUA_5G12480)"/>
    <property type="match status" value="1"/>
</dbReference>
<keyword evidence="5" id="KW-1185">Reference proteome</keyword>
<dbReference type="OrthoDB" id="2898618at2759"/>
<sequence>MASSAISPNELFGVKGLVVVITGGGSGIGLMIAQSLEANGAIVYILGRRQDTLDTAAKTAQHGQLHGIQCDVSKKQDLESAASQIESKHGYVNVVIANSGILGPGLTGLPENPSLAEFRDGLWNQDYDAFNQTFAVNTTGVFFTVAAFLDLLDEGNKRCNLKQRSQVIATSSVGAYMRTSPLSSFAYDGSKAAVVHMMKIFTTRFAPYGIRANTIVPGWYPSEMTTEVIEHQDKVGWAKDFVPEERAGDQEDLAGAVLFLVSRAGAYINGNVLVTDGGRLGVLPGTY</sequence>
<gene>
    <name evidence="4" type="ORF">PFICI_01256</name>
</gene>
<evidence type="ECO:0000313" key="5">
    <source>
        <dbReference type="Proteomes" id="UP000030651"/>
    </source>
</evidence>
<evidence type="ECO:0000313" key="4">
    <source>
        <dbReference type="EMBL" id="ETS87428.1"/>
    </source>
</evidence>
<protein>
    <submittedName>
        <fullName evidence="4">Uncharacterized protein</fullName>
    </submittedName>
</protein>
<dbReference type="Gene3D" id="3.40.50.720">
    <property type="entry name" value="NAD(P)-binding Rossmann-like Domain"/>
    <property type="match status" value="1"/>
</dbReference>
<keyword evidence="3" id="KW-0560">Oxidoreductase</keyword>
<reference evidence="5" key="1">
    <citation type="journal article" date="2015" name="BMC Genomics">
        <title>Genomic and transcriptomic analysis of the endophytic fungus Pestalotiopsis fici reveals its lifestyle and high potential for synthesis of natural products.</title>
        <authorList>
            <person name="Wang X."/>
            <person name="Zhang X."/>
            <person name="Liu L."/>
            <person name="Xiang M."/>
            <person name="Wang W."/>
            <person name="Sun X."/>
            <person name="Che Y."/>
            <person name="Guo L."/>
            <person name="Liu G."/>
            <person name="Guo L."/>
            <person name="Wang C."/>
            <person name="Yin W.B."/>
            <person name="Stadler M."/>
            <person name="Zhang X."/>
            <person name="Liu X."/>
        </authorList>
    </citation>
    <scope>NUCLEOTIDE SEQUENCE [LARGE SCALE GENOMIC DNA]</scope>
    <source>
        <strain evidence="5">W106-1 / CGMCC3.15140</strain>
    </source>
</reference>
<dbReference type="GO" id="GO:0016491">
    <property type="term" value="F:oxidoreductase activity"/>
    <property type="evidence" value="ECO:0007669"/>
    <property type="project" value="UniProtKB-KW"/>
</dbReference>
<dbReference type="CDD" id="cd05233">
    <property type="entry name" value="SDR_c"/>
    <property type="match status" value="1"/>
</dbReference>
<dbReference type="Pfam" id="PF13561">
    <property type="entry name" value="adh_short_C2"/>
    <property type="match status" value="1"/>
</dbReference>
<dbReference type="SUPFAM" id="SSF51735">
    <property type="entry name" value="NAD(P)-binding Rossmann-fold domains"/>
    <property type="match status" value="1"/>
</dbReference>
<accession>W3XN03</accession>
<dbReference type="Proteomes" id="UP000030651">
    <property type="component" value="Unassembled WGS sequence"/>
</dbReference>
<dbReference type="KEGG" id="pfy:PFICI_01256"/>
<evidence type="ECO:0000256" key="1">
    <source>
        <dbReference type="ARBA" id="ARBA00006484"/>
    </source>
</evidence>
<evidence type="ECO:0000256" key="2">
    <source>
        <dbReference type="ARBA" id="ARBA00022857"/>
    </source>
</evidence>
<comment type="similarity">
    <text evidence="1">Belongs to the short-chain dehydrogenases/reductases (SDR) family.</text>
</comment>